<protein>
    <submittedName>
        <fullName evidence="1">Uncharacterized protein</fullName>
    </submittedName>
</protein>
<accession>A0A9K3IQ28</accession>
<keyword evidence="2" id="KW-1185">Reference proteome</keyword>
<dbReference type="Gramene" id="mRNA:HanXRQr2_Chr06g0241391">
    <property type="protein sequence ID" value="CDS:HanXRQr2_Chr06g0241391.1"/>
    <property type="gene ID" value="HanXRQr2_Chr06g0241391"/>
</dbReference>
<proteinExistence type="predicted"/>
<reference evidence="1" key="2">
    <citation type="submission" date="2020-06" db="EMBL/GenBank/DDBJ databases">
        <title>Helianthus annuus Genome sequencing and assembly Release 2.</title>
        <authorList>
            <person name="Gouzy J."/>
            <person name="Langlade N."/>
            <person name="Munos S."/>
        </authorList>
    </citation>
    <scope>NUCLEOTIDE SEQUENCE</scope>
    <source>
        <tissue evidence="1">Leaves</tissue>
    </source>
</reference>
<sequence length="62" mass="6854">MVLVVLILEPPGRNRPGPESIFHINLEPGTDPYIQKGSGPRFSRVGFKVLVGRNRETLTPSL</sequence>
<organism evidence="1 2">
    <name type="scientific">Helianthus annuus</name>
    <name type="common">Common sunflower</name>
    <dbReference type="NCBI Taxonomy" id="4232"/>
    <lineage>
        <taxon>Eukaryota</taxon>
        <taxon>Viridiplantae</taxon>
        <taxon>Streptophyta</taxon>
        <taxon>Embryophyta</taxon>
        <taxon>Tracheophyta</taxon>
        <taxon>Spermatophyta</taxon>
        <taxon>Magnoliopsida</taxon>
        <taxon>eudicotyledons</taxon>
        <taxon>Gunneridae</taxon>
        <taxon>Pentapetalae</taxon>
        <taxon>asterids</taxon>
        <taxon>campanulids</taxon>
        <taxon>Asterales</taxon>
        <taxon>Asteraceae</taxon>
        <taxon>Asteroideae</taxon>
        <taxon>Heliantheae alliance</taxon>
        <taxon>Heliantheae</taxon>
        <taxon>Helianthus</taxon>
    </lineage>
</organism>
<dbReference type="AlphaFoldDB" id="A0A9K3IQ28"/>
<dbReference type="EMBL" id="MNCJ02000321">
    <property type="protein sequence ID" value="KAF5800852.1"/>
    <property type="molecule type" value="Genomic_DNA"/>
</dbReference>
<reference evidence="1" key="1">
    <citation type="journal article" date="2017" name="Nature">
        <title>The sunflower genome provides insights into oil metabolism, flowering and Asterid evolution.</title>
        <authorList>
            <person name="Badouin H."/>
            <person name="Gouzy J."/>
            <person name="Grassa C.J."/>
            <person name="Murat F."/>
            <person name="Staton S.E."/>
            <person name="Cottret L."/>
            <person name="Lelandais-Briere C."/>
            <person name="Owens G.L."/>
            <person name="Carrere S."/>
            <person name="Mayjonade B."/>
            <person name="Legrand L."/>
            <person name="Gill N."/>
            <person name="Kane N.C."/>
            <person name="Bowers J.E."/>
            <person name="Hubner S."/>
            <person name="Bellec A."/>
            <person name="Berard A."/>
            <person name="Berges H."/>
            <person name="Blanchet N."/>
            <person name="Boniface M.C."/>
            <person name="Brunel D."/>
            <person name="Catrice O."/>
            <person name="Chaidir N."/>
            <person name="Claudel C."/>
            <person name="Donnadieu C."/>
            <person name="Faraut T."/>
            <person name="Fievet G."/>
            <person name="Helmstetter N."/>
            <person name="King M."/>
            <person name="Knapp S.J."/>
            <person name="Lai Z."/>
            <person name="Le Paslier M.C."/>
            <person name="Lippi Y."/>
            <person name="Lorenzon L."/>
            <person name="Mandel J.R."/>
            <person name="Marage G."/>
            <person name="Marchand G."/>
            <person name="Marquand E."/>
            <person name="Bret-Mestries E."/>
            <person name="Morien E."/>
            <person name="Nambeesan S."/>
            <person name="Nguyen T."/>
            <person name="Pegot-Espagnet P."/>
            <person name="Pouilly N."/>
            <person name="Raftis F."/>
            <person name="Sallet E."/>
            <person name="Schiex T."/>
            <person name="Thomas J."/>
            <person name="Vandecasteele C."/>
            <person name="Vares D."/>
            <person name="Vear F."/>
            <person name="Vautrin S."/>
            <person name="Crespi M."/>
            <person name="Mangin B."/>
            <person name="Burke J.M."/>
            <person name="Salse J."/>
            <person name="Munos S."/>
            <person name="Vincourt P."/>
            <person name="Rieseberg L.H."/>
            <person name="Langlade N.B."/>
        </authorList>
    </citation>
    <scope>NUCLEOTIDE SEQUENCE</scope>
    <source>
        <tissue evidence="1">Leaves</tissue>
    </source>
</reference>
<evidence type="ECO:0000313" key="2">
    <source>
        <dbReference type="Proteomes" id="UP000215914"/>
    </source>
</evidence>
<comment type="caution">
    <text evidence="1">The sequence shown here is derived from an EMBL/GenBank/DDBJ whole genome shotgun (WGS) entry which is preliminary data.</text>
</comment>
<gene>
    <name evidence="1" type="ORF">HanXRQr2_Chr06g0241391</name>
</gene>
<name>A0A9K3IQ28_HELAN</name>
<evidence type="ECO:0000313" key="1">
    <source>
        <dbReference type="EMBL" id="KAF5800852.1"/>
    </source>
</evidence>
<dbReference type="Proteomes" id="UP000215914">
    <property type="component" value="Unassembled WGS sequence"/>
</dbReference>